<protein>
    <recommendedName>
        <fullName evidence="3 13">Cytochrome b-c1 complex subunit 8</fullName>
    </recommendedName>
    <alternativeName>
        <fullName evidence="13">Complex III subunit 8</fullName>
    </alternativeName>
</protein>
<evidence type="ECO:0000256" key="6">
    <source>
        <dbReference type="ARBA" id="ARBA00022692"/>
    </source>
</evidence>
<evidence type="ECO:0000256" key="4">
    <source>
        <dbReference type="ARBA" id="ARBA00022448"/>
    </source>
</evidence>
<evidence type="ECO:0000256" key="14">
    <source>
        <dbReference type="SAM" id="MobiDB-lite"/>
    </source>
</evidence>
<keyword evidence="4 13" id="KW-0813">Transport</keyword>
<evidence type="ECO:0000256" key="11">
    <source>
        <dbReference type="ARBA" id="ARBA00023136"/>
    </source>
</evidence>
<dbReference type="OrthoDB" id="6683853at2759"/>
<gene>
    <name evidence="15" type="primary">jg8155</name>
    <name evidence="15" type="ORF">PAEG_LOCUS26543</name>
</gene>
<evidence type="ECO:0000256" key="5">
    <source>
        <dbReference type="ARBA" id="ARBA00022660"/>
    </source>
</evidence>
<evidence type="ECO:0000256" key="2">
    <source>
        <dbReference type="ARBA" id="ARBA00007668"/>
    </source>
</evidence>
<dbReference type="GO" id="GO:0045275">
    <property type="term" value="C:respiratory chain complex III"/>
    <property type="evidence" value="ECO:0007669"/>
    <property type="project" value="UniProtKB-UniRule"/>
</dbReference>
<accession>A0A8S4SN61</accession>
<keyword evidence="7 13" id="KW-0999">Mitochondrion inner membrane</keyword>
<evidence type="ECO:0000256" key="9">
    <source>
        <dbReference type="ARBA" id="ARBA00022989"/>
    </source>
</evidence>
<dbReference type="Gene3D" id="1.20.5.210">
    <property type="entry name" value="Cytochrome b-c1 complex subunit 8"/>
    <property type="match status" value="1"/>
</dbReference>
<comment type="similarity">
    <text evidence="2 13">Belongs to the UQCRQ/QCR8 family.</text>
</comment>
<evidence type="ECO:0000256" key="7">
    <source>
        <dbReference type="ARBA" id="ARBA00022792"/>
    </source>
</evidence>
<sequence length="162" mass="18506">MKVSANNPSNVFAVSVLQNPEIIILDQQFTISVGLNNLNRCNNKIYKVKVTKTLMGKHFGDLAFIRGIIYYTLSPHELKPFAGAIKYGIPNFVPRTLARAWTWAPPFLFSIALYNYIEGRYHQKLRKDPRDYVDEVDPTPPEPEPAPEPEPETKCQKKSKTE</sequence>
<organism evidence="15 16">
    <name type="scientific">Pararge aegeria aegeria</name>
    <dbReference type="NCBI Taxonomy" id="348720"/>
    <lineage>
        <taxon>Eukaryota</taxon>
        <taxon>Metazoa</taxon>
        <taxon>Ecdysozoa</taxon>
        <taxon>Arthropoda</taxon>
        <taxon>Hexapoda</taxon>
        <taxon>Insecta</taxon>
        <taxon>Pterygota</taxon>
        <taxon>Neoptera</taxon>
        <taxon>Endopterygota</taxon>
        <taxon>Lepidoptera</taxon>
        <taxon>Glossata</taxon>
        <taxon>Ditrysia</taxon>
        <taxon>Papilionoidea</taxon>
        <taxon>Nymphalidae</taxon>
        <taxon>Satyrinae</taxon>
        <taxon>Satyrini</taxon>
        <taxon>Parargina</taxon>
        <taxon>Pararge</taxon>
    </lineage>
</organism>
<comment type="function">
    <text evidence="13">Component of the ubiquinol-cytochrome c oxidoreductase, a multisubunit transmembrane complex that is part of the mitochondrial electron transport chain which drives oxidative phosphorylation. The complex plays an important role in the uptake of multiple carbon sources present in different host niches.</text>
</comment>
<proteinExistence type="inferred from homology"/>
<reference evidence="15" key="1">
    <citation type="submission" date="2022-03" db="EMBL/GenBank/DDBJ databases">
        <authorList>
            <person name="Lindestad O."/>
        </authorList>
    </citation>
    <scope>NUCLEOTIDE SEQUENCE</scope>
</reference>
<evidence type="ECO:0000313" key="16">
    <source>
        <dbReference type="Proteomes" id="UP000838756"/>
    </source>
</evidence>
<dbReference type="Proteomes" id="UP000838756">
    <property type="component" value="Unassembled WGS sequence"/>
</dbReference>
<keyword evidence="11" id="KW-0472">Membrane</keyword>
<feature type="region of interest" description="Disordered" evidence="14">
    <location>
        <begin position="128"/>
        <end position="162"/>
    </location>
</feature>
<dbReference type="Pfam" id="PF02939">
    <property type="entry name" value="UcrQ"/>
    <property type="match status" value="1"/>
</dbReference>
<evidence type="ECO:0000256" key="10">
    <source>
        <dbReference type="ARBA" id="ARBA00023128"/>
    </source>
</evidence>
<evidence type="ECO:0000256" key="13">
    <source>
        <dbReference type="RuleBase" id="RU368118"/>
    </source>
</evidence>
<dbReference type="PANTHER" id="PTHR12119:SF2">
    <property type="entry name" value="CYTOCHROME B-C1 COMPLEX SUBUNIT 8"/>
    <property type="match status" value="1"/>
</dbReference>
<keyword evidence="16" id="KW-1185">Reference proteome</keyword>
<dbReference type="AlphaFoldDB" id="A0A8S4SN61"/>
<dbReference type="EMBL" id="CAKXAJ010026420">
    <property type="protein sequence ID" value="CAH2268148.1"/>
    <property type="molecule type" value="Genomic_DNA"/>
</dbReference>
<keyword evidence="6" id="KW-0812">Transmembrane</keyword>
<comment type="subunit">
    <text evidence="12 13">Component of the ubiquinol-cytochrome c oxidoreductase (cytochrome b-c1 complex, complex III, CIII), a multisubunit enzyme composed of 11 subunits. The complex is composed of 3 respiratory subunits cytochrome b, cytochrome c1 and Rieske protein UQCRFS1, 2 core protein subunits UQCRC1/QCR1 and UQCRC2/QCR2, and 6 low-molecular weight protein subunits UQCRH/QCR6, UQCRB/QCR7, UQCRQ/QCR8, UQCR10/QCR9, UQCR11/QCR10 and subunit 9, the cleavage product of Rieske protein UQCRFS1. The complex exists as an obligatory dimer and forms supercomplexes (SCs) in the inner mitochondrial membrane with NADH-ubiquinone oxidoreductase (complex I, CI) and cytochrome c oxidase (complex IV, CIV), resulting in different assemblies (supercomplex SCI(1)III(2)IV(1) and megacomplex MCI(2)III(2)IV(2)). Interacts with UQCC6.</text>
</comment>
<comment type="caution">
    <text evidence="15">The sequence shown here is derived from an EMBL/GenBank/DDBJ whole genome shotgun (WGS) entry which is preliminary data.</text>
</comment>
<evidence type="ECO:0000256" key="1">
    <source>
        <dbReference type="ARBA" id="ARBA00004434"/>
    </source>
</evidence>
<keyword evidence="8 13" id="KW-0249">Electron transport</keyword>
<dbReference type="InterPro" id="IPR004205">
    <property type="entry name" value="Cyt_bc1_su8"/>
</dbReference>
<keyword evidence="5 13" id="KW-0679">Respiratory chain</keyword>
<evidence type="ECO:0000256" key="3">
    <source>
        <dbReference type="ARBA" id="ARBA00016324"/>
    </source>
</evidence>
<dbReference type="SUPFAM" id="SSF81508">
    <property type="entry name" value="Ubiquinone-binding protein QP-C of cytochrome bc1 complex (Ubiquinol-cytochrome c reductase)"/>
    <property type="match status" value="1"/>
</dbReference>
<keyword evidence="10 13" id="KW-0496">Mitochondrion</keyword>
<comment type="subcellular location">
    <subcellularLocation>
        <location evidence="1 13">Mitochondrion inner membrane</location>
        <topology evidence="1 13">Single-pass membrane protein</topology>
    </subcellularLocation>
</comment>
<name>A0A8S4SN61_9NEOP</name>
<dbReference type="PANTHER" id="PTHR12119">
    <property type="entry name" value="UBIQUINOL-CYTOCHROME C REDUCTASE COMPLEX UBIQUINONE-BINDING PROTEIN QP-C"/>
    <property type="match status" value="1"/>
</dbReference>
<evidence type="ECO:0000256" key="12">
    <source>
        <dbReference type="ARBA" id="ARBA00047105"/>
    </source>
</evidence>
<evidence type="ECO:0000256" key="8">
    <source>
        <dbReference type="ARBA" id="ARBA00022982"/>
    </source>
</evidence>
<dbReference type="GO" id="GO:0005743">
    <property type="term" value="C:mitochondrial inner membrane"/>
    <property type="evidence" value="ECO:0007669"/>
    <property type="project" value="UniProtKB-SubCell"/>
</dbReference>
<dbReference type="InterPro" id="IPR036642">
    <property type="entry name" value="Cyt_bc1_su8_sf"/>
</dbReference>
<dbReference type="GO" id="GO:0006122">
    <property type="term" value="P:mitochondrial electron transport, ubiquinol to cytochrome c"/>
    <property type="evidence" value="ECO:0007669"/>
    <property type="project" value="UniProtKB-UniRule"/>
</dbReference>
<feature type="compositionally biased region" description="Basic and acidic residues" evidence="14">
    <location>
        <begin position="151"/>
        <end position="162"/>
    </location>
</feature>
<keyword evidence="9" id="KW-1133">Transmembrane helix</keyword>
<evidence type="ECO:0000313" key="15">
    <source>
        <dbReference type="EMBL" id="CAH2268148.1"/>
    </source>
</evidence>